<dbReference type="GO" id="GO:0052913">
    <property type="term" value="F:16S rRNA (guanine(966)-N(2))-methyltransferase activity"/>
    <property type="evidence" value="ECO:0007669"/>
    <property type="project" value="UniProtKB-EC"/>
</dbReference>
<feature type="domain" description="THUMP" evidence="5">
    <location>
        <begin position="46"/>
        <end position="159"/>
    </location>
</feature>
<feature type="region of interest" description="Disordered" evidence="4">
    <location>
        <begin position="391"/>
        <end position="490"/>
    </location>
</feature>
<dbReference type="GO" id="GO:0070043">
    <property type="term" value="F:rRNA (guanine-N7-)-methyltransferase activity"/>
    <property type="evidence" value="ECO:0007669"/>
    <property type="project" value="TreeGrafter"/>
</dbReference>
<evidence type="ECO:0000259" key="5">
    <source>
        <dbReference type="PROSITE" id="PS51165"/>
    </source>
</evidence>
<evidence type="ECO:0000256" key="1">
    <source>
        <dbReference type="ARBA" id="ARBA00022603"/>
    </source>
</evidence>
<dbReference type="GO" id="GO:0003723">
    <property type="term" value="F:RNA binding"/>
    <property type="evidence" value="ECO:0007669"/>
    <property type="project" value="UniProtKB-UniRule"/>
</dbReference>
<dbReference type="InterPro" id="IPR004114">
    <property type="entry name" value="THUMP_dom"/>
</dbReference>
<keyword evidence="1 6" id="KW-0489">Methyltransferase</keyword>
<protein>
    <submittedName>
        <fullName evidence="6">rRNA (Guanine-N(2)-)-methyltransferase</fullName>
        <ecNumber evidence="6">2.1.1.171</ecNumber>
    </submittedName>
</protein>
<dbReference type="KEGG" id="pah:Poras_0244"/>
<accession>F4KM10</accession>
<dbReference type="OrthoDB" id="9809404at2"/>
<dbReference type="PANTHER" id="PTHR47313">
    <property type="entry name" value="RIBOSOMAL RNA LARGE SUBUNIT METHYLTRANSFERASE K/L"/>
    <property type="match status" value="1"/>
</dbReference>
<evidence type="ECO:0000313" key="6">
    <source>
        <dbReference type="EMBL" id="AEE12198.1"/>
    </source>
</evidence>
<dbReference type="Gene3D" id="3.30.2130.30">
    <property type="match status" value="1"/>
</dbReference>
<dbReference type="CDD" id="cd11715">
    <property type="entry name" value="THUMP_AdoMetMT"/>
    <property type="match status" value="1"/>
</dbReference>
<evidence type="ECO:0000256" key="4">
    <source>
        <dbReference type="SAM" id="MobiDB-lite"/>
    </source>
</evidence>
<dbReference type="HOGENOM" id="CLU_032119_2_0_10"/>
<dbReference type="InterPro" id="IPR002052">
    <property type="entry name" value="DNA_methylase_N6_adenine_CS"/>
</dbReference>
<dbReference type="Gene3D" id="3.40.50.150">
    <property type="entry name" value="Vaccinia Virus protein VP39"/>
    <property type="match status" value="1"/>
</dbReference>
<evidence type="ECO:0000313" key="7">
    <source>
        <dbReference type="Proteomes" id="UP000006545"/>
    </source>
</evidence>
<dbReference type="AlphaFoldDB" id="F4KM10"/>
<dbReference type="Pfam" id="PF01170">
    <property type="entry name" value="UPF0020"/>
    <property type="match status" value="1"/>
</dbReference>
<keyword evidence="7" id="KW-1185">Reference proteome</keyword>
<dbReference type="Proteomes" id="UP000006545">
    <property type="component" value="Chromosome"/>
</dbReference>
<name>F4KM10_PORAD</name>
<dbReference type="Pfam" id="PF22020">
    <property type="entry name" value="RlmL_1st"/>
    <property type="match status" value="1"/>
</dbReference>
<evidence type="ECO:0000256" key="3">
    <source>
        <dbReference type="PROSITE-ProRule" id="PRU00529"/>
    </source>
</evidence>
<feature type="compositionally biased region" description="Basic and acidic residues" evidence="4">
    <location>
        <begin position="479"/>
        <end position="490"/>
    </location>
</feature>
<dbReference type="SMART" id="SM00981">
    <property type="entry name" value="THUMP"/>
    <property type="match status" value="1"/>
</dbReference>
<dbReference type="InterPro" id="IPR029063">
    <property type="entry name" value="SAM-dependent_MTases_sf"/>
</dbReference>
<keyword evidence="2 6" id="KW-0808">Transferase</keyword>
<dbReference type="Pfam" id="PF02926">
    <property type="entry name" value="THUMP"/>
    <property type="match status" value="1"/>
</dbReference>
<dbReference type="PROSITE" id="PS00092">
    <property type="entry name" value="N6_MTASE"/>
    <property type="match status" value="1"/>
</dbReference>
<dbReference type="SUPFAM" id="SSF53335">
    <property type="entry name" value="S-adenosyl-L-methionine-dependent methyltransferases"/>
    <property type="match status" value="1"/>
</dbReference>
<dbReference type="InterPro" id="IPR054170">
    <property type="entry name" value="RlmL_1st"/>
</dbReference>
<evidence type="ECO:0000256" key="2">
    <source>
        <dbReference type="ARBA" id="ARBA00022679"/>
    </source>
</evidence>
<feature type="compositionally biased region" description="Basic and acidic residues" evidence="4">
    <location>
        <begin position="391"/>
        <end position="424"/>
    </location>
</feature>
<dbReference type="PROSITE" id="PS51165">
    <property type="entry name" value="THUMP"/>
    <property type="match status" value="1"/>
</dbReference>
<dbReference type="eggNOG" id="COG0116">
    <property type="taxonomic scope" value="Bacteria"/>
</dbReference>
<organism evidence="6 7">
    <name type="scientific">Porphyromonas asaccharolytica (strain ATCC 25260 / DSM 20707 / BCRC 10618 / CCUG 7834 / JCM 6326 / LMG 13178 / VPI 4198 / B440)</name>
    <name type="common">Bacteroides asaccharolyticus</name>
    <dbReference type="NCBI Taxonomy" id="879243"/>
    <lineage>
        <taxon>Bacteria</taxon>
        <taxon>Pseudomonadati</taxon>
        <taxon>Bacteroidota</taxon>
        <taxon>Bacteroidia</taxon>
        <taxon>Bacteroidales</taxon>
        <taxon>Porphyromonadaceae</taxon>
        <taxon>Porphyromonas</taxon>
    </lineage>
</organism>
<dbReference type="EC" id="2.1.1.171" evidence="6"/>
<dbReference type="PANTHER" id="PTHR47313:SF1">
    <property type="entry name" value="RIBOSOMAL RNA LARGE SUBUNIT METHYLTRANSFERASE K_L"/>
    <property type="match status" value="1"/>
</dbReference>
<dbReference type="RefSeq" id="WP_013759876.1">
    <property type="nucleotide sequence ID" value="NC_015501.1"/>
</dbReference>
<proteinExistence type="predicted"/>
<keyword evidence="3" id="KW-0694">RNA-binding</keyword>
<reference evidence="7" key="1">
    <citation type="submission" date="2011-04" db="EMBL/GenBank/DDBJ databases">
        <title>The complete genome of Porphyromonas asaccharolytica DSM 20707.</title>
        <authorList>
            <person name="Lucas S."/>
            <person name="Han J."/>
            <person name="Lapidus A."/>
            <person name="Bruce D."/>
            <person name="Goodwin L."/>
            <person name="Pitluck S."/>
            <person name="Peters L."/>
            <person name="Kyrpides N."/>
            <person name="Mavromatis K."/>
            <person name="Ivanova N."/>
            <person name="Ovchinnikova G."/>
            <person name="Pagani I."/>
            <person name="Lu M."/>
            <person name="Detter J.C."/>
            <person name="Tapia R."/>
            <person name="Han C."/>
            <person name="Land M."/>
            <person name="Hauser L."/>
            <person name="Markowitz V."/>
            <person name="Cheng J.-F."/>
            <person name="Hugenholtz P."/>
            <person name="Woyke T."/>
            <person name="Wu D."/>
            <person name="Gronow S."/>
            <person name="Wellnitz S."/>
            <person name="Brambilla E."/>
            <person name="Klenk H.-P."/>
            <person name="Eisen J.A."/>
        </authorList>
    </citation>
    <scope>NUCLEOTIDE SEQUENCE [LARGE SCALE GENOMIC DNA]</scope>
    <source>
        <strain evidence="7">ATCC 25260 / DSM 20707 / VPI 4198</strain>
    </source>
</reference>
<feature type="compositionally biased region" description="Polar residues" evidence="4">
    <location>
        <begin position="461"/>
        <end position="476"/>
    </location>
</feature>
<dbReference type="EMBL" id="CP002689">
    <property type="protein sequence ID" value="AEE12198.1"/>
    <property type="molecule type" value="Genomic_DNA"/>
</dbReference>
<dbReference type="InterPro" id="IPR000241">
    <property type="entry name" value="RlmKL-like_Mtase"/>
</dbReference>
<sequence length="490" mass="55659">MTKTFPIIAKTLPGLEPVLEQELTALGADNIQIGRRMVSYEGDLKMLYKSNLYLRTALKVLRPIYEFDAEDIDILYTTLLNFDWSQWLTADMTFAVDAVVYSSTFKHSRYVVYKTKDAIVDYFREQTGGTKRPSVKLSNPQLIFHLHIAEQHVTLCLDSSGESLHKRGYRMEQDRAPINEVLAAGILLKAGWHGQCDLMDPFCGSGTFLVEAALIATGTPPGIYRESYPFERWPDFDSELCCEVYNDDSSERSFDYHIYGSDLSPQAIAKAKRNVTRSGMSRYIDLSVGDFADQHLPHPEAETDPKCLLVMNPPYGERLSDYDLEQLYSMIGRTLKFQFAGAQAWIIAHQVEHFHAIGLKHDLREELYNGSLPCELRGYTLFEGKHKEYKEQIAQREETPQRREHGEAFHRGKEQEPRRPRAAYDKPAYSKGRGNGKPYEKPYGKSAHRGAQRTKGPHPAGSSSSGYKANIQTFGSDETFVHEAEANDNE</sequence>
<dbReference type="STRING" id="879243.Poras_0244"/>
<gene>
    <name evidence="6" type="ordered locus">Poras_0244</name>
</gene>
<feature type="compositionally biased region" description="Basic residues" evidence="4">
    <location>
        <begin position="446"/>
        <end position="456"/>
    </location>
</feature>